<evidence type="ECO:0000313" key="3">
    <source>
        <dbReference type="Proteomes" id="UP000823388"/>
    </source>
</evidence>
<name>A0A8T0XJY8_PANVG</name>
<accession>A0A8T0XJY8</accession>
<sequence>MPHRFFSLPSRRTGFLPRPPPTTPHPLWCPKQFSSPQLAIRFPTPLRRSSCRSPACDSFPDAAPPIRGLAPPTASCLPAPAFPTLPLPSPSTRRAAPRPCRHRCPRRRSRVTPGNKLPPSPRPIRRLTSRPWRPRACILSAVFHLPILISPRFGDRFMALKIGGARLFLRDCRFLSFSFAVDLTG</sequence>
<dbReference type="Proteomes" id="UP000823388">
    <property type="component" value="Chromosome 1K"/>
</dbReference>
<dbReference type="EMBL" id="CM029037">
    <property type="protein sequence ID" value="KAG2657553.1"/>
    <property type="molecule type" value="Genomic_DNA"/>
</dbReference>
<evidence type="ECO:0000313" key="2">
    <source>
        <dbReference type="EMBL" id="KAG2657553.1"/>
    </source>
</evidence>
<protein>
    <submittedName>
        <fullName evidence="2">Uncharacterized protein</fullName>
    </submittedName>
</protein>
<gene>
    <name evidence="2" type="ORF">PVAP13_1KG161137</name>
</gene>
<dbReference type="AlphaFoldDB" id="A0A8T0XJY8"/>
<proteinExistence type="predicted"/>
<feature type="compositionally biased region" description="Basic residues" evidence="1">
    <location>
        <begin position="95"/>
        <end position="110"/>
    </location>
</feature>
<reference evidence="2" key="1">
    <citation type="submission" date="2020-05" db="EMBL/GenBank/DDBJ databases">
        <title>WGS assembly of Panicum virgatum.</title>
        <authorList>
            <person name="Lovell J.T."/>
            <person name="Jenkins J."/>
            <person name="Shu S."/>
            <person name="Juenger T.E."/>
            <person name="Schmutz J."/>
        </authorList>
    </citation>
    <scope>NUCLEOTIDE SEQUENCE</scope>
    <source>
        <strain evidence="2">AP13</strain>
    </source>
</reference>
<feature type="region of interest" description="Disordered" evidence="1">
    <location>
        <begin position="87"/>
        <end position="125"/>
    </location>
</feature>
<evidence type="ECO:0000256" key="1">
    <source>
        <dbReference type="SAM" id="MobiDB-lite"/>
    </source>
</evidence>
<comment type="caution">
    <text evidence="2">The sequence shown here is derived from an EMBL/GenBank/DDBJ whole genome shotgun (WGS) entry which is preliminary data.</text>
</comment>
<feature type="region of interest" description="Disordered" evidence="1">
    <location>
        <begin position="1"/>
        <end position="22"/>
    </location>
</feature>
<keyword evidence="3" id="KW-1185">Reference proteome</keyword>
<organism evidence="2 3">
    <name type="scientific">Panicum virgatum</name>
    <name type="common">Blackwell switchgrass</name>
    <dbReference type="NCBI Taxonomy" id="38727"/>
    <lineage>
        <taxon>Eukaryota</taxon>
        <taxon>Viridiplantae</taxon>
        <taxon>Streptophyta</taxon>
        <taxon>Embryophyta</taxon>
        <taxon>Tracheophyta</taxon>
        <taxon>Spermatophyta</taxon>
        <taxon>Magnoliopsida</taxon>
        <taxon>Liliopsida</taxon>
        <taxon>Poales</taxon>
        <taxon>Poaceae</taxon>
        <taxon>PACMAD clade</taxon>
        <taxon>Panicoideae</taxon>
        <taxon>Panicodae</taxon>
        <taxon>Paniceae</taxon>
        <taxon>Panicinae</taxon>
        <taxon>Panicum</taxon>
        <taxon>Panicum sect. Hiantes</taxon>
    </lineage>
</organism>